<gene>
    <name evidence="3" type="ORF">QBC47DRAFT_149226</name>
</gene>
<proteinExistence type="predicted"/>
<feature type="compositionally biased region" description="Basic residues" evidence="1">
    <location>
        <begin position="225"/>
        <end position="234"/>
    </location>
</feature>
<dbReference type="GO" id="GO:0006897">
    <property type="term" value="P:endocytosis"/>
    <property type="evidence" value="ECO:0007669"/>
    <property type="project" value="TreeGrafter"/>
</dbReference>
<accession>A0AAJ0BI82</accession>
<dbReference type="PANTHER" id="PTHR36414:SF1">
    <property type="entry name" value="PROTEIN SUR7"/>
    <property type="match status" value="1"/>
</dbReference>
<protein>
    <submittedName>
        <fullName evidence="3">Protein SUR7</fullName>
    </submittedName>
</protein>
<feature type="transmembrane region" description="Helical" evidence="2">
    <location>
        <begin position="118"/>
        <end position="137"/>
    </location>
</feature>
<comment type="caution">
    <text evidence="3">The sequence shown here is derived from an EMBL/GenBank/DDBJ whole genome shotgun (WGS) entry which is preliminary data.</text>
</comment>
<dbReference type="PANTHER" id="PTHR36414">
    <property type="entry name" value="PROTEIN SUR7"/>
    <property type="match status" value="1"/>
</dbReference>
<dbReference type="Pfam" id="PF06687">
    <property type="entry name" value="SUR7"/>
    <property type="match status" value="1"/>
</dbReference>
<evidence type="ECO:0000313" key="3">
    <source>
        <dbReference type="EMBL" id="KAK1758701.1"/>
    </source>
</evidence>
<keyword evidence="2" id="KW-1133">Transmembrane helix</keyword>
<dbReference type="Gene3D" id="1.20.140.150">
    <property type="match status" value="1"/>
</dbReference>
<evidence type="ECO:0000256" key="2">
    <source>
        <dbReference type="SAM" id="Phobius"/>
    </source>
</evidence>
<dbReference type="Proteomes" id="UP001239445">
    <property type="component" value="Unassembled WGS sequence"/>
</dbReference>
<feature type="region of interest" description="Disordered" evidence="1">
    <location>
        <begin position="217"/>
        <end position="249"/>
    </location>
</feature>
<keyword evidence="2" id="KW-0812">Transmembrane</keyword>
<evidence type="ECO:0000313" key="4">
    <source>
        <dbReference type="Proteomes" id="UP001239445"/>
    </source>
</evidence>
<organism evidence="3 4">
    <name type="scientific">Echria macrotheca</name>
    <dbReference type="NCBI Taxonomy" id="438768"/>
    <lineage>
        <taxon>Eukaryota</taxon>
        <taxon>Fungi</taxon>
        <taxon>Dikarya</taxon>
        <taxon>Ascomycota</taxon>
        <taxon>Pezizomycotina</taxon>
        <taxon>Sordariomycetes</taxon>
        <taxon>Sordariomycetidae</taxon>
        <taxon>Sordariales</taxon>
        <taxon>Schizotheciaceae</taxon>
        <taxon>Echria</taxon>
    </lineage>
</organism>
<feature type="transmembrane region" description="Helical" evidence="2">
    <location>
        <begin position="190"/>
        <end position="209"/>
    </location>
</feature>
<dbReference type="InterPro" id="IPR009571">
    <property type="entry name" value="SUR7/Rim9-like_fungi"/>
</dbReference>
<feature type="compositionally biased region" description="Basic and acidic residues" evidence="1">
    <location>
        <begin position="237"/>
        <end position="249"/>
    </location>
</feature>
<dbReference type="EMBL" id="MU839829">
    <property type="protein sequence ID" value="KAK1758701.1"/>
    <property type="molecule type" value="Genomic_DNA"/>
</dbReference>
<dbReference type="GO" id="GO:0005938">
    <property type="term" value="C:cell cortex"/>
    <property type="evidence" value="ECO:0007669"/>
    <property type="project" value="TreeGrafter"/>
</dbReference>
<dbReference type="GO" id="GO:0005886">
    <property type="term" value="C:plasma membrane"/>
    <property type="evidence" value="ECO:0007669"/>
    <property type="project" value="InterPro"/>
</dbReference>
<reference evidence="3" key="1">
    <citation type="submission" date="2023-06" db="EMBL/GenBank/DDBJ databases">
        <title>Genome-scale phylogeny and comparative genomics of the fungal order Sordariales.</title>
        <authorList>
            <consortium name="Lawrence Berkeley National Laboratory"/>
            <person name="Hensen N."/>
            <person name="Bonometti L."/>
            <person name="Westerberg I."/>
            <person name="Brannstrom I.O."/>
            <person name="Guillou S."/>
            <person name="Cros-Aarteil S."/>
            <person name="Calhoun S."/>
            <person name="Haridas S."/>
            <person name="Kuo A."/>
            <person name="Mondo S."/>
            <person name="Pangilinan J."/>
            <person name="Riley R."/>
            <person name="Labutti K."/>
            <person name="Andreopoulos B."/>
            <person name="Lipzen A."/>
            <person name="Chen C."/>
            <person name="Yanf M."/>
            <person name="Daum C."/>
            <person name="Ng V."/>
            <person name="Clum A."/>
            <person name="Steindorff A."/>
            <person name="Ohm R."/>
            <person name="Martin F."/>
            <person name="Silar P."/>
            <person name="Natvig D."/>
            <person name="Lalanne C."/>
            <person name="Gautier V."/>
            <person name="Ament-Velasquez S.L."/>
            <person name="Kruys A."/>
            <person name="Hutchinson M.I."/>
            <person name="Powell A.J."/>
            <person name="Barry K."/>
            <person name="Miller A.N."/>
            <person name="Grigoriev I.V."/>
            <person name="Debuchy R."/>
            <person name="Gladieux P."/>
            <person name="Thoren M.H."/>
            <person name="Johannesson H."/>
        </authorList>
    </citation>
    <scope>NUCLEOTIDE SEQUENCE</scope>
    <source>
        <strain evidence="3">PSN4</strain>
    </source>
</reference>
<keyword evidence="4" id="KW-1185">Reference proteome</keyword>
<sequence length="249" mass="27323">MAISQLGLGTLSMVFLSASLVMLWFIILSGVTSTTPLDKTFFLRADTRGITGARPITQWTYFFICGDGNTNCDPAIPALPIGYAWAGGARNVPAELIGSYGGDTTSHQYWYLWRFGTVFYLITLFFSVIAFFTGFLSCCSRLGSALSGLISLVALFFNTLAVSLMTATFVKMRNAFAADNREASLGTYAFGFAWGSWAALLISTVLFCIGRRKEKNVGPTTGRRGWGRRSKSVRSGKSYDGRRVKEEYP</sequence>
<feature type="transmembrane region" description="Helical" evidence="2">
    <location>
        <begin position="149"/>
        <end position="170"/>
    </location>
</feature>
<dbReference type="GO" id="GO:0031505">
    <property type="term" value="P:fungal-type cell wall organization"/>
    <property type="evidence" value="ECO:0007669"/>
    <property type="project" value="TreeGrafter"/>
</dbReference>
<evidence type="ECO:0000256" key="1">
    <source>
        <dbReference type="SAM" id="MobiDB-lite"/>
    </source>
</evidence>
<dbReference type="GO" id="GO:0030866">
    <property type="term" value="P:cortical actin cytoskeleton organization"/>
    <property type="evidence" value="ECO:0007669"/>
    <property type="project" value="TreeGrafter"/>
</dbReference>
<dbReference type="AlphaFoldDB" id="A0AAJ0BI82"/>
<dbReference type="GO" id="GO:0032185">
    <property type="term" value="P:septin cytoskeleton organization"/>
    <property type="evidence" value="ECO:0007669"/>
    <property type="project" value="TreeGrafter"/>
</dbReference>
<name>A0AAJ0BI82_9PEZI</name>
<keyword evidence="2" id="KW-0472">Membrane</keyword>
<feature type="transmembrane region" description="Helical" evidence="2">
    <location>
        <begin position="7"/>
        <end position="27"/>
    </location>
</feature>
<dbReference type="GO" id="GO:0045121">
    <property type="term" value="C:membrane raft"/>
    <property type="evidence" value="ECO:0007669"/>
    <property type="project" value="TreeGrafter"/>
</dbReference>